<sequence>MRFEGEKYFVLQADDDRIIGKKGSNGFFIYKTGQGHARLTRSDLFCSSK</sequence>
<dbReference type="InterPro" id="IPR048278">
    <property type="entry name" value="PFN"/>
</dbReference>
<dbReference type="AlphaFoldDB" id="A0A914S3X5"/>
<dbReference type="Pfam" id="PF00235">
    <property type="entry name" value="Profilin"/>
    <property type="match status" value="1"/>
</dbReference>
<name>A0A914S3X5_PAREQ</name>
<dbReference type="GO" id="GO:0003779">
    <property type="term" value="F:actin binding"/>
    <property type="evidence" value="ECO:0007669"/>
    <property type="project" value="InterPro"/>
</dbReference>
<dbReference type="SUPFAM" id="SSF55770">
    <property type="entry name" value="Profilin (actin-binding protein)"/>
    <property type="match status" value="1"/>
</dbReference>
<evidence type="ECO:0000313" key="1">
    <source>
        <dbReference type="Proteomes" id="UP000887564"/>
    </source>
</evidence>
<dbReference type="InterPro" id="IPR036140">
    <property type="entry name" value="PFN_sf"/>
</dbReference>
<protein>
    <submittedName>
        <fullName evidence="2">Uncharacterized protein</fullName>
    </submittedName>
</protein>
<organism evidence="1 2">
    <name type="scientific">Parascaris equorum</name>
    <name type="common">Equine roundworm</name>
    <dbReference type="NCBI Taxonomy" id="6256"/>
    <lineage>
        <taxon>Eukaryota</taxon>
        <taxon>Metazoa</taxon>
        <taxon>Ecdysozoa</taxon>
        <taxon>Nematoda</taxon>
        <taxon>Chromadorea</taxon>
        <taxon>Rhabditida</taxon>
        <taxon>Spirurina</taxon>
        <taxon>Ascaridomorpha</taxon>
        <taxon>Ascaridoidea</taxon>
        <taxon>Ascarididae</taxon>
        <taxon>Parascaris</taxon>
    </lineage>
</organism>
<proteinExistence type="predicted"/>
<evidence type="ECO:0000313" key="2">
    <source>
        <dbReference type="WBParaSite" id="PEQ_0000897601-mRNA-1"/>
    </source>
</evidence>
<accession>A0A914S3X5</accession>
<reference evidence="2" key="1">
    <citation type="submission" date="2022-11" db="UniProtKB">
        <authorList>
            <consortium name="WormBaseParasite"/>
        </authorList>
    </citation>
    <scope>IDENTIFICATION</scope>
</reference>
<keyword evidence="1" id="KW-1185">Reference proteome</keyword>
<dbReference type="WBParaSite" id="PEQ_0000897601-mRNA-1">
    <property type="protein sequence ID" value="PEQ_0000897601-mRNA-1"/>
    <property type="gene ID" value="PEQ_0000897601"/>
</dbReference>
<dbReference type="Proteomes" id="UP000887564">
    <property type="component" value="Unplaced"/>
</dbReference>
<dbReference type="Gene3D" id="3.30.450.30">
    <property type="entry name" value="Dynein light chain 2a, cytoplasmic"/>
    <property type="match status" value="1"/>
</dbReference>